<dbReference type="Proteomes" id="UP001153555">
    <property type="component" value="Unassembled WGS sequence"/>
</dbReference>
<evidence type="ECO:0000256" key="1">
    <source>
        <dbReference type="SAM" id="MobiDB-lite"/>
    </source>
</evidence>
<feature type="compositionally biased region" description="Basic and acidic residues" evidence="1">
    <location>
        <begin position="149"/>
        <end position="171"/>
    </location>
</feature>
<feature type="transmembrane region" description="Helical" evidence="2">
    <location>
        <begin position="30"/>
        <end position="48"/>
    </location>
</feature>
<proteinExistence type="predicted"/>
<accession>A0A9N7NVT6</accession>
<evidence type="ECO:0000256" key="2">
    <source>
        <dbReference type="SAM" id="Phobius"/>
    </source>
</evidence>
<gene>
    <name evidence="3" type="ORF">SHERM_05831</name>
</gene>
<keyword evidence="2" id="KW-1133">Transmembrane helix</keyword>
<feature type="region of interest" description="Disordered" evidence="1">
    <location>
        <begin position="146"/>
        <end position="171"/>
    </location>
</feature>
<dbReference type="PANTHER" id="PTHR33640">
    <property type="entry name" value="TRANSMEMBRANE PROTEIN"/>
    <property type="match status" value="1"/>
</dbReference>
<keyword evidence="4" id="KW-1185">Reference proteome</keyword>
<dbReference type="AlphaFoldDB" id="A0A9N7NVT6"/>
<organism evidence="3 4">
    <name type="scientific">Striga hermonthica</name>
    <name type="common">Purple witchweed</name>
    <name type="synonym">Buchnera hermonthica</name>
    <dbReference type="NCBI Taxonomy" id="68872"/>
    <lineage>
        <taxon>Eukaryota</taxon>
        <taxon>Viridiplantae</taxon>
        <taxon>Streptophyta</taxon>
        <taxon>Embryophyta</taxon>
        <taxon>Tracheophyta</taxon>
        <taxon>Spermatophyta</taxon>
        <taxon>Magnoliopsida</taxon>
        <taxon>eudicotyledons</taxon>
        <taxon>Gunneridae</taxon>
        <taxon>Pentapetalae</taxon>
        <taxon>asterids</taxon>
        <taxon>lamiids</taxon>
        <taxon>Lamiales</taxon>
        <taxon>Orobanchaceae</taxon>
        <taxon>Buchnereae</taxon>
        <taxon>Striga</taxon>
    </lineage>
</organism>
<name>A0A9N7NVT6_STRHE</name>
<protein>
    <submittedName>
        <fullName evidence="3">Uncharacterized protein</fullName>
    </submittedName>
</protein>
<comment type="caution">
    <text evidence="3">The sequence shown here is derived from an EMBL/GenBank/DDBJ whole genome shotgun (WGS) entry which is preliminary data.</text>
</comment>
<reference evidence="3" key="1">
    <citation type="submission" date="2019-12" db="EMBL/GenBank/DDBJ databases">
        <authorList>
            <person name="Scholes J."/>
        </authorList>
    </citation>
    <scope>NUCLEOTIDE SEQUENCE</scope>
</reference>
<feature type="transmembrane region" description="Helical" evidence="2">
    <location>
        <begin position="60"/>
        <end position="87"/>
    </location>
</feature>
<dbReference type="PANTHER" id="PTHR33640:SF3">
    <property type="entry name" value="DUF4408 DOMAIN-CONTAINING PROTEIN"/>
    <property type="match status" value="1"/>
</dbReference>
<keyword evidence="2" id="KW-0472">Membrane</keyword>
<evidence type="ECO:0000313" key="4">
    <source>
        <dbReference type="Proteomes" id="UP001153555"/>
    </source>
</evidence>
<evidence type="ECO:0000313" key="3">
    <source>
        <dbReference type="EMBL" id="CAA0839262.1"/>
    </source>
</evidence>
<sequence length="214" mass="23140">MEIFDSDSQNETPAGKSRTAGGFLQPLRKLFLLLEISLLTISLAWASTRLPSAVRTSAEIFRRILTFAAGHLAVFILGNAIVLTLLVKSRRRPDGDADDEAGLFLDLVGGGGGGAGGGGSPPTAAPEEVVYEDKRTILEVRGVHRRSKSEKCSGTEEGGRGRRLRRSETADMRRGAADVVEELSGEEFRRAIEAFIAKQVKFHQEEKVAIVLHG</sequence>
<keyword evidence="2" id="KW-0812">Transmembrane</keyword>
<dbReference type="OrthoDB" id="1916829at2759"/>
<dbReference type="EMBL" id="CACSLK010031421">
    <property type="protein sequence ID" value="CAA0839262.1"/>
    <property type="molecule type" value="Genomic_DNA"/>
</dbReference>